<organism evidence="1 2">
    <name type="scientific">Archangium gephyra</name>
    <dbReference type="NCBI Taxonomy" id="48"/>
    <lineage>
        <taxon>Bacteria</taxon>
        <taxon>Pseudomonadati</taxon>
        <taxon>Myxococcota</taxon>
        <taxon>Myxococcia</taxon>
        <taxon>Myxococcales</taxon>
        <taxon>Cystobacterineae</taxon>
        <taxon>Archangiaceae</taxon>
        <taxon>Archangium</taxon>
    </lineage>
</organism>
<protein>
    <submittedName>
        <fullName evidence="1">Uncharacterized protein</fullName>
    </submittedName>
</protein>
<accession>A0ABX9K754</accession>
<keyword evidence="2" id="KW-1185">Reference proteome</keyword>
<evidence type="ECO:0000313" key="2">
    <source>
        <dbReference type="Proteomes" id="UP000256345"/>
    </source>
</evidence>
<name>A0ABX9K754_9BACT</name>
<proteinExistence type="predicted"/>
<evidence type="ECO:0000313" key="1">
    <source>
        <dbReference type="EMBL" id="REG34615.1"/>
    </source>
</evidence>
<gene>
    <name evidence="1" type="ORF">ATI61_103521</name>
</gene>
<dbReference type="EMBL" id="QUMU01000003">
    <property type="protein sequence ID" value="REG34615.1"/>
    <property type="molecule type" value="Genomic_DNA"/>
</dbReference>
<dbReference type="Proteomes" id="UP000256345">
    <property type="component" value="Unassembled WGS sequence"/>
</dbReference>
<reference evidence="1 2" key="1">
    <citation type="submission" date="2018-08" db="EMBL/GenBank/DDBJ databases">
        <title>Genomic Encyclopedia of Archaeal and Bacterial Type Strains, Phase II (KMG-II): from individual species to whole genera.</title>
        <authorList>
            <person name="Goeker M."/>
        </authorList>
    </citation>
    <scope>NUCLEOTIDE SEQUENCE [LARGE SCALE GENOMIC DNA]</scope>
    <source>
        <strain evidence="1 2">DSM 2261</strain>
    </source>
</reference>
<sequence length="70" mass="7368">MLTAGVKRLRLKPINNAFAVLQQGPAYHLAGGDGAAEGGRERTMGLPGSAVDALKGHRLRGPYVFSQEHG</sequence>
<comment type="caution">
    <text evidence="1">The sequence shown here is derived from an EMBL/GenBank/DDBJ whole genome shotgun (WGS) entry which is preliminary data.</text>
</comment>